<name>A0A8B9PTJ6_APTOW</name>
<dbReference type="Ensembl" id="ENSAOWT00000016512.1">
    <property type="protein sequence ID" value="ENSAOWP00000014554.1"/>
    <property type="gene ID" value="ENSAOWG00000009936.1"/>
</dbReference>
<reference evidence="1" key="2">
    <citation type="submission" date="2025-09" db="UniProtKB">
        <authorList>
            <consortium name="Ensembl"/>
        </authorList>
    </citation>
    <scope>IDENTIFICATION</scope>
</reference>
<organism evidence="1 2">
    <name type="scientific">Apteryx owenii</name>
    <name type="common">Little spotted kiwi</name>
    <dbReference type="NCBI Taxonomy" id="8824"/>
    <lineage>
        <taxon>Eukaryota</taxon>
        <taxon>Metazoa</taxon>
        <taxon>Chordata</taxon>
        <taxon>Craniata</taxon>
        <taxon>Vertebrata</taxon>
        <taxon>Euteleostomi</taxon>
        <taxon>Archelosauria</taxon>
        <taxon>Archosauria</taxon>
        <taxon>Dinosauria</taxon>
        <taxon>Saurischia</taxon>
        <taxon>Theropoda</taxon>
        <taxon>Coelurosauria</taxon>
        <taxon>Aves</taxon>
        <taxon>Palaeognathae</taxon>
        <taxon>Apterygiformes</taxon>
        <taxon>Apterygidae</taxon>
        <taxon>Apteryx</taxon>
    </lineage>
</organism>
<reference evidence="1" key="1">
    <citation type="submission" date="2025-08" db="UniProtKB">
        <authorList>
            <consortium name="Ensembl"/>
        </authorList>
    </citation>
    <scope>IDENTIFICATION</scope>
</reference>
<keyword evidence="2" id="KW-1185">Reference proteome</keyword>
<protein>
    <submittedName>
        <fullName evidence="1">Uncharacterized protein</fullName>
    </submittedName>
</protein>
<evidence type="ECO:0000313" key="2">
    <source>
        <dbReference type="Proteomes" id="UP000694424"/>
    </source>
</evidence>
<sequence>SLTVKRKGRERKGKHVQQLCYGHKRTYTDPGSTLGPRIKKGTRISKSYGIDFPLTSPNCPMW</sequence>
<dbReference type="AlphaFoldDB" id="A0A8B9PTJ6"/>
<accession>A0A8B9PTJ6</accession>
<evidence type="ECO:0000313" key="1">
    <source>
        <dbReference type="Ensembl" id="ENSAOWP00000014554.1"/>
    </source>
</evidence>
<dbReference type="Proteomes" id="UP000694424">
    <property type="component" value="Unplaced"/>
</dbReference>
<proteinExistence type="predicted"/>